<dbReference type="InterPro" id="IPR012910">
    <property type="entry name" value="Plug_dom"/>
</dbReference>
<evidence type="ECO:0000259" key="3">
    <source>
        <dbReference type="Pfam" id="PF07715"/>
    </source>
</evidence>
<dbReference type="InterPro" id="IPR037066">
    <property type="entry name" value="Plug_dom_sf"/>
</dbReference>
<dbReference type="NCBIfam" id="TIGR04056">
    <property type="entry name" value="OMP_RagA_SusC"/>
    <property type="match status" value="1"/>
</dbReference>
<sequence length="1085" mass="119073">MIKQLLFGKRLTTGGTVILILIYLCANHPITTHAQEKTVNVQPAGITVRGKVLSDKGEEIPGVTVRVKGAAKGTVTNADGNYTIQVPAGNSVLVFSYISQAPQEIPVDSRSSVNVTMKNGVTDLSETVVVGYGTTTKAHLTGAVASIKAKEVEDLPVGNLGAALSGRILGLGVSGGLARPGSQASLTIRNPISLSKDAGSPGPLYVIDGVIQVTGDGKNDAEQFNNLDPSEVESITILKDASAAIYGSRAANGVVIVSTKRGKAGMPKISYSGSYAVNDEAYRTKMLSAYQFAQYMNIMNGPNGANADPTNVNAFFSPDEVEHFKNINYDWLDQAWSSASNMRHTLNVSGGTERATFFANVSYYTQDGNMSSLDYNKWTFRAGSDLTVASGLKVGLQLAGNFSDLKKTYNKVGGENDENDYRNLLLTPRYIPEYVDGYPVKIPGTNSLAGYHYYEIQRLANLSDTKDKTLTINAYAEYEYPKLKGLKARVNYARYFTGSTGQQIGTKYMLYDFTRAGENAHIYDEGATVKLPGASYDNGNRISYSNINGETEQINFTLSYAHQFGKHNVSGLFSVEKGEAYSNQQDVYRESPVAATAAMGQFAGAFGIFDGKTISNESGTLGYIGRLNYNYDDRYLAEVLFRTDASTHFAPDNYWGRFYSVSGGWVISNESFFDVPAVNYLKLRYSTGMLGKDDTKAWLWRQRYTFQGSKGAVFGGNSNVSTGIKMEASPNPDAHWSNEFKNNLGLDARFLQNRLSLTLEGFYNKGTDLLMERTAAVPIPVGGSLAAENWGKVDFFGYEIGIGWNDNIGKDFSYGIDARFSWYDNKFKQGNFAATDAFYPWNKQINQSGDNGMWGYDYLGMFKTQADIDSYVKQYGITSVFGTETDQLRPGMLYYRDVRGALQTDGKFAGPDGIIDANDQVQLAKKAENHYGFGFTLKANWKGIGFDCVIAGSFGGWAEIDARDQMDNDISKIYQSVPAIWGDIYDPVINPGGKMPNPNWSDISLSPTSNFWRVSAFRMGIRNMNLSYTLPKRVVQALKVTNARFALTALNPLQFFNPYSYRAPEGAWDTFPNLRTVSLGVNLTL</sequence>
<evidence type="ECO:0000256" key="1">
    <source>
        <dbReference type="ARBA" id="ARBA00022729"/>
    </source>
</evidence>
<gene>
    <name evidence="4" type="ORF">F0L74_17840</name>
</gene>
<dbReference type="PANTHER" id="PTHR30069">
    <property type="entry name" value="TONB-DEPENDENT OUTER MEMBRANE RECEPTOR"/>
    <property type="match status" value="1"/>
</dbReference>
<dbReference type="Proteomes" id="UP000324611">
    <property type="component" value="Unassembled WGS sequence"/>
</dbReference>
<dbReference type="PROSITE" id="PS52016">
    <property type="entry name" value="TONB_DEPENDENT_REC_3"/>
    <property type="match status" value="1"/>
</dbReference>
<comment type="subcellular location">
    <subcellularLocation>
        <location evidence="2">Cell outer membrane</location>
        <topology evidence="2">Multi-pass membrane protein</topology>
    </subcellularLocation>
</comment>
<dbReference type="InterPro" id="IPR023996">
    <property type="entry name" value="TonB-dep_OMP_SusC/RagA"/>
</dbReference>
<comment type="similarity">
    <text evidence="2">Belongs to the TonB-dependent receptor family.</text>
</comment>
<dbReference type="AlphaFoldDB" id="A0A5B2VRU2"/>
<name>A0A5B2VRU2_9BACT</name>
<dbReference type="InterPro" id="IPR023997">
    <property type="entry name" value="TonB-dep_OMP_SusC/RagA_CS"/>
</dbReference>
<dbReference type="GO" id="GO:0015344">
    <property type="term" value="F:siderophore uptake transmembrane transporter activity"/>
    <property type="evidence" value="ECO:0007669"/>
    <property type="project" value="TreeGrafter"/>
</dbReference>
<keyword evidence="2" id="KW-0813">Transport</keyword>
<reference evidence="4 5" key="1">
    <citation type="submission" date="2019-09" db="EMBL/GenBank/DDBJ databases">
        <title>Chitinophaga ginsengihumi sp. nov., isolated from soil of ginseng rhizosphere.</title>
        <authorList>
            <person name="Lee J."/>
        </authorList>
    </citation>
    <scope>NUCLEOTIDE SEQUENCE [LARGE SCALE GENOMIC DNA]</scope>
    <source>
        <strain evidence="4 5">BN140078</strain>
    </source>
</reference>
<dbReference type="NCBIfam" id="TIGR04057">
    <property type="entry name" value="SusC_RagA_signa"/>
    <property type="match status" value="1"/>
</dbReference>
<keyword evidence="5" id="KW-1185">Reference proteome</keyword>
<evidence type="ECO:0000313" key="4">
    <source>
        <dbReference type="EMBL" id="KAA2241735.1"/>
    </source>
</evidence>
<keyword evidence="1" id="KW-0732">Signal</keyword>
<evidence type="ECO:0000313" key="5">
    <source>
        <dbReference type="Proteomes" id="UP000324611"/>
    </source>
</evidence>
<evidence type="ECO:0000256" key="2">
    <source>
        <dbReference type="PROSITE-ProRule" id="PRU01360"/>
    </source>
</evidence>
<accession>A0A5B2VRU2</accession>
<dbReference type="Pfam" id="PF07715">
    <property type="entry name" value="Plug"/>
    <property type="match status" value="1"/>
</dbReference>
<proteinExistence type="inferred from homology"/>
<reference evidence="4 5" key="2">
    <citation type="submission" date="2019-09" db="EMBL/GenBank/DDBJ databases">
        <authorList>
            <person name="Jin C."/>
        </authorList>
    </citation>
    <scope>NUCLEOTIDE SEQUENCE [LARGE SCALE GENOMIC DNA]</scope>
    <source>
        <strain evidence="4 5">BN140078</strain>
    </source>
</reference>
<dbReference type="Gene3D" id="2.60.40.1120">
    <property type="entry name" value="Carboxypeptidase-like, regulatory domain"/>
    <property type="match status" value="1"/>
</dbReference>
<dbReference type="GO" id="GO:0044718">
    <property type="term" value="P:siderophore transmembrane transport"/>
    <property type="evidence" value="ECO:0007669"/>
    <property type="project" value="TreeGrafter"/>
</dbReference>
<keyword evidence="2" id="KW-1134">Transmembrane beta strand</keyword>
<dbReference type="SUPFAM" id="SSF56935">
    <property type="entry name" value="Porins"/>
    <property type="match status" value="1"/>
</dbReference>
<protein>
    <submittedName>
        <fullName evidence="4">TonB-dependent receptor</fullName>
    </submittedName>
</protein>
<keyword evidence="2" id="KW-0998">Cell outer membrane</keyword>
<comment type="caution">
    <text evidence="4">The sequence shown here is derived from an EMBL/GenBank/DDBJ whole genome shotgun (WGS) entry which is preliminary data.</text>
</comment>
<dbReference type="EMBL" id="VUOC01000003">
    <property type="protein sequence ID" value="KAA2241735.1"/>
    <property type="molecule type" value="Genomic_DNA"/>
</dbReference>
<keyword evidence="2" id="KW-0812">Transmembrane</keyword>
<feature type="domain" description="TonB-dependent receptor plug" evidence="3">
    <location>
        <begin position="138"/>
        <end position="254"/>
    </location>
</feature>
<dbReference type="Gene3D" id="2.170.130.10">
    <property type="entry name" value="TonB-dependent receptor, plug domain"/>
    <property type="match status" value="1"/>
</dbReference>
<dbReference type="InterPro" id="IPR039426">
    <property type="entry name" value="TonB-dep_rcpt-like"/>
</dbReference>
<dbReference type="PANTHER" id="PTHR30069:SF29">
    <property type="entry name" value="HEMOGLOBIN AND HEMOGLOBIN-HAPTOGLOBIN-BINDING PROTEIN 1-RELATED"/>
    <property type="match status" value="1"/>
</dbReference>
<dbReference type="Pfam" id="PF13715">
    <property type="entry name" value="CarbopepD_reg_2"/>
    <property type="match status" value="1"/>
</dbReference>
<organism evidence="4 5">
    <name type="scientific">Chitinophaga agrisoli</name>
    <dbReference type="NCBI Taxonomy" id="2607653"/>
    <lineage>
        <taxon>Bacteria</taxon>
        <taxon>Pseudomonadati</taxon>
        <taxon>Bacteroidota</taxon>
        <taxon>Chitinophagia</taxon>
        <taxon>Chitinophagales</taxon>
        <taxon>Chitinophagaceae</taxon>
        <taxon>Chitinophaga</taxon>
    </lineage>
</organism>
<dbReference type="SUPFAM" id="SSF49464">
    <property type="entry name" value="Carboxypeptidase regulatory domain-like"/>
    <property type="match status" value="1"/>
</dbReference>
<dbReference type="GO" id="GO:0009279">
    <property type="term" value="C:cell outer membrane"/>
    <property type="evidence" value="ECO:0007669"/>
    <property type="project" value="UniProtKB-SubCell"/>
</dbReference>
<keyword evidence="4" id="KW-0675">Receptor</keyword>
<keyword evidence="2" id="KW-0472">Membrane</keyword>
<dbReference type="InterPro" id="IPR008969">
    <property type="entry name" value="CarboxyPept-like_regulatory"/>
</dbReference>